<dbReference type="CDD" id="cd14424">
    <property type="entry name" value="CUE_Cue1p_like"/>
    <property type="match status" value="1"/>
</dbReference>
<feature type="compositionally biased region" description="Polar residues" evidence="1">
    <location>
        <begin position="27"/>
        <end position="40"/>
    </location>
</feature>
<keyword evidence="2" id="KW-1133">Transmembrane helix</keyword>
<dbReference type="EMBL" id="JABELV010000102">
    <property type="protein sequence ID" value="KAG7530989.1"/>
    <property type="molecule type" value="Genomic_DNA"/>
</dbReference>
<accession>A0A8K0JII0</accession>
<dbReference type="AlphaFoldDB" id="A0A8K0JII0"/>
<evidence type="ECO:0008006" key="5">
    <source>
        <dbReference type="Google" id="ProtNLM"/>
    </source>
</evidence>
<evidence type="ECO:0000313" key="4">
    <source>
        <dbReference type="Proteomes" id="UP000812966"/>
    </source>
</evidence>
<feature type="region of interest" description="Disordered" evidence="1">
    <location>
        <begin position="27"/>
        <end position="46"/>
    </location>
</feature>
<keyword evidence="2" id="KW-0472">Membrane</keyword>
<sequence length="224" mass="24567">MTEDLPGIIIALLLIFFAVRYFYPTKDSSSPASNTGTPTSGPLRGITGPQIQNLHQTFPHISLTSIAYALSRTRSAERTGEEILERGFLPEPPATFPVHPYIAQETARAEAEASNSTLAGSASSSKSIRAAKYPSLIEKYKLRDRIADQTVSSISAAISRSNKGKGREVDVTATKMAAEQDDKMTLQQRKERLILESRRKMMERLIRDKASCSKEEVAADSGSF</sequence>
<evidence type="ECO:0000256" key="2">
    <source>
        <dbReference type="SAM" id="Phobius"/>
    </source>
</evidence>
<evidence type="ECO:0000313" key="3">
    <source>
        <dbReference type="EMBL" id="KAG7530989.1"/>
    </source>
</evidence>
<comment type="caution">
    <text evidence="3">The sequence shown here is derived from an EMBL/GenBank/DDBJ whole genome shotgun (WGS) entry which is preliminary data.</text>
</comment>
<reference evidence="3" key="1">
    <citation type="submission" date="2020-04" db="EMBL/GenBank/DDBJ databases">
        <title>Analysis of mating type loci in Filobasidium floriforme.</title>
        <authorList>
            <person name="Nowrousian M."/>
        </authorList>
    </citation>
    <scope>NUCLEOTIDE SEQUENCE</scope>
    <source>
        <strain evidence="3">CBS 6242</strain>
    </source>
</reference>
<keyword evidence="4" id="KW-1185">Reference proteome</keyword>
<organism evidence="3 4">
    <name type="scientific">Filobasidium floriforme</name>
    <dbReference type="NCBI Taxonomy" id="5210"/>
    <lineage>
        <taxon>Eukaryota</taxon>
        <taxon>Fungi</taxon>
        <taxon>Dikarya</taxon>
        <taxon>Basidiomycota</taxon>
        <taxon>Agaricomycotina</taxon>
        <taxon>Tremellomycetes</taxon>
        <taxon>Filobasidiales</taxon>
        <taxon>Filobasidiaceae</taxon>
        <taxon>Filobasidium</taxon>
    </lineage>
</organism>
<feature type="transmembrane region" description="Helical" evidence="2">
    <location>
        <begin position="6"/>
        <end position="23"/>
    </location>
</feature>
<keyword evidence="2" id="KW-0812">Transmembrane</keyword>
<evidence type="ECO:0000256" key="1">
    <source>
        <dbReference type="SAM" id="MobiDB-lite"/>
    </source>
</evidence>
<protein>
    <recommendedName>
        <fullName evidence="5">CUE domain-containing protein</fullName>
    </recommendedName>
</protein>
<gene>
    <name evidence="3" type="ORF">FFLO_04660</name>
</gene>
<dbReference type="Proteomes" id="UP000812966">
    <property type="component" value="Unassembled WGS sequence"/>
</dbReference>
<proteinExistence type="predicted"/>
<dbReference type="Gene3D" id="1.10.8.10">
    <property type="entry name" value="DNA helicase RuvA subunit, C-terminal domain"/>
    <property type="match status" value="1"/>
</dbReference>
<name>A0A8K0JII0_9TREE</name>